<organism evidence="3">
    <name type="scientific">uncultured Thermomicrobiales bacterium</name>
    <dbReference type="NCBI Taxonomy" id="1645740"/>
    <lineage>
        <taxon>Bacteria</taxon>
        <taxon>Pseudomonadati</taxon>
        <taxon>Thermomicrobiota</taxon>
        <taxon>Thermomicrobia</taxon>
        <taxon>Thermomicrobiales</taxon>
        <taxon>environmental samples</taxon>
    </lineage>
</organism>
<keyword evidence="2" id="KW-0812">Transmembrane</keyword>
<gene>
    <name evidence="3" type="ORF">AVDCRST_MAG18-894</name>
</gene>
<reference evidence="3" key="1">
    <citation type="submission" date="2020-02" db="EMBL/GenBank/DDBJ databases">
        <authorList>
            <person name="Meier V. D."/>
        </authorList>
    </citation>
    <scope>NUCLEOTIDE SEQUENCE</scope>
    <source>
        <strain evidence="3">AVDCRST_MAG18</strain>
    </source>
</reference>
<dbReference type="EMBL" id="CADCWN010000063">
    <property type="protein sequence ID" value="CAA9558731.1"/>
    <property type="molecule type" value="Genomic_DNA"/>
</dbReference>
<proteinExistence type="predicted"/>
<feature type="transmembrane region" description="Helical" evidence="2">
    <location>
        <begin position="59"/>
        <end position="78"/>
    </location>
</feature>
<feature type="region of interest" description="Disordered" evidence="1">
    <location>
        <begin position="129"/>
        <end position="205"/>
    </location>
</feature>
<keyword evidence="2" id="KW-1133">Transmembrane helix</keyword>
<evidence type="ECO:0000256" key="1">
    <source>
        <dbReference type="SAM" id="MobiDB-lite"/>
    </source>
</evidence>
<sequence length="205" mass="20745">MQTALLFALAASSALILGGVIGAYWQAPKRLVAAVLAFASGALVAALAFELFEEAFSTGGVAPAAGGFLLGAATFVGIDTLLERLTARTDGGATGFALLAGVTLDGVPENLALGIALIGGSGRVALRCSPRSSPRISPRRSAGRSTCGSKGAHGRSRSGFGRSPPCCSPPLSSSGTPSSAVSARQRGRSCSPSRAGRCWPRWRTR</sequence>
<feature type="transmembrane region" description="Helical" evidence="2">
    <location>
        <begin position="32"/>
        <end position="52"/>
    </location>
</feature>
<evidence type="ECO:0000313" key="3">
    <source>
        <dbReference type="EMBL" id="CAA9558731.1"/>
    </source>
</evidence>
<evidence type="ECO:0008006" key="4">
    <source>
        <dbReference type="Google" id="ProtNLM"/>
    </source>
</evidence>
<accession>A0A6J4USQ2</accession>
<protein>
    <recommendedName>
        <fullName evidence="4">Zinc transporter, ZIP family</fullName>
    </recommendedName>
</protein>
<keyword evidence="2" id="KW-0472">Membrane</keyword>
<dbReference type="AlphaFoldDB" id="A0A6J4USQ2"/>
<evidence type="ECO:0000256" key="2">
    <source>
        <dbReference type="SAM" id="Phobius"/>
    </source>
</evidence>
<name>A0A6J4USQ2_9BACT</name>
<feature type="compositionally biased region" description="Low complexity" evidence="1">
    <location>
        <begin position="163"/>
        <end position="182"/>
    </location>
</feature>